<feature type="region of interest" description="Disordered" evidence="2">
    <location>
        <begin position="1802"/>
        <end position="1825"/>
    </location>
</feature>
<dbReference type="PANTHER" id="PTHR11439">
    <property type="entry name" value="GAG-POL-RELATED RETROTRANSPOSON"/>
    <property type="match status" value="1"/>
</dbReference>
<evidence type="ECO:0000259" key="5">
    <source>
        <dbReference type="Pfam" id="PF13976"/>
    </source>
</evidence>
<comment type="caution">
    <text evidence="8">The sequence shown here is derived from an EMBL/GenBank/DDBJ whole genome shotgun (WGS) entry which is preliminary data.</text>
</comment>
<feature type="compositionally biased region" description="Low complexity" evidence="2">
    <location>
        <begin position="743"/>
        <end position="758"/>
    </location>
</feature>
<dbReference type="SUPFAM" id="SSF53098">
    <property type="entry name" value="Ribonuclease H-like"/>
    <property type="match status" value="1"/>
</dbReference>
<evidence type="ECO:0000259" key="4">
    <source>
        <dbReference type="Pfam" id="PF07727"/>
    </source>
</evidence>
<feature type="transmembrane region" description="Helical" evidence="3">
    <location>
        <begin position="2835"/>
        <end position="2856"/>
    </location>
</feature>
<keyword evidence="3" id="KW-1133">Transmembrane helix</keyword>
<evidence type="ECO:0000259" key="6">
    <source>
        <dbReference type="Pfam" id="PF22936"/>
    </source>
</evidence>
<dbReference type="PANTHER" id="PTHR11439:SF509">
    <property type="entry name" value="RNA-DIRECTED DNA POLYMERASE"/>
    <property type="match status" value="1"/>
</dbReference>
<feature type="compositionally biased region" description="Polar residues" evidence="2">
    <location>
        <begin position="1422"/>
        <end position="1431"/>
    </location>
</feature>
<dbReference type="Pfam" id="PF13976">
    <property type="entry name" value="gag_pre-integrs"/>
    <property type="match status" value="1"/>
</dbReference>
<feature type="domain" description="Retroviral polymerase SH3-like" evidence="7">
    <location>
        <begin position="645"/>
        <end position="689"/>
    </location>
</feature>
<evidence type="ECO:0000313" key="8">
    <source>
        <dbReference type="EMBL" id="GEU87178.1"/>
    </source>
</evidence>
<dbReference type="GO" id="GO:0003676">
    <property type="term" value="F:nucleic acid binding"/>
    <property type="evidence" value="ECO:0007669"/>
    <property type="project" value="InterPro"/>
</dbReference>
<dbReference type="InterPro" id="IPR036397">
    <property type="entry name" value="RNaseH_sf"/>
</dbReference>
<organism evidence="8">
    <name type="scientific">Tanacetum cinerariifolium</name>
    <name type="common">Dalmatian daisy</name>
    <name type="synonym">Chrysanthemum cinerariifolium</name>
    <dbReference type="NCBI Taxonomy" id="118510"/>
    <lineage>
        <taxon>Eukaryota</taxon>
        <taxon>Viridiplantae</taxon>
        <taxon>Streptophyta</taxon>
        <taxon>Embryophyta</taxon>
        <taxon>Tracheophyta</taxon>
        <taxon>Spermatophyta</taxon>
        <taxon>Magnoliopsida</taxon>
        <taxon>eudicotyledons</taxon>
        <taxon>Gunneridae</taxon>
        <taxon>Pentapetalae</taxon>
        <taxon>asterids</taxon>
        <taxon>campanulids</taxon>
        <taxon>Asterales</taxon>
        <taxon>Asteraceae</taxon>
        <taxon>Asteroideae</taxon>
        <taxon>Anthemideae</taxon>
        <taxon>Anthemidinae</taxon>
        <taxon>Tanacetum</taxon>
    </lineage>
</organism>
<feature type="region of interest" description="Disordered" evidence="2">
    <location>
        <begin position="743"/>
        <end position="768"/>
    </location>
</feature>
<evidence type="ECO:0000256" key="2">
    <source>
        <dbReference type="SAM" id="MobiDB-lite"/>
    </source>
</evidence>
<feature type="domain" description="Reverse transcriptase Ty1/copia-type" evidence="4">
    <location>
        <begin position="856"/>
        <end position="946"/>
    </location>
</feature>
<proteinExistence type="predicted"/>
<feature type="coiled-coil region" evidence="1">
    <location>
        <begin position="2237"/>
        <end position="2290"/>
    </location>
</feature>
<feature type="region of interest" description="Disordered" evidence="2">
    <location>
        <begin position="1746"/>
        <end position="1785"/>
    </location>
</feature>
<dbReference type="InterPro" id="IPR013103">
    <property type="entry name" value="RVT_2"/>
</dbReference>
<feature type="transmembrane region" description="Helical" evidence="3">
    <location>
        <begin position="2570"/>
        <end position="2596"/>
    </location>
</feature>
<gene>
    <name evidence="8" type="ORF">Tci_059156</name>
</gene>
<evidence type="ECO:0000256" key="3">
    <source>
        <dbReference type="SAM" id="Phobius"/>
    </source>
</evidence>
<feature type="domain" description="Retrovirus-related Pol polyprotein from transposon TNT 1-94-like beta-barrel" evidence="6">
    <location>
        <begin position="389"/>
        <end position="461"/>
    </location>
</feature>
<protein>
    <submittedName>
        <fullName evidence="8">Integrase, catalytic region, zinc finger, CCHC-type, peptidase aspartic, catalytic</fullName>
    </submittedName>
</protein>
<dbReference type="CDD" id="cd09272">
    <property type="entry name" value="RNase_HI_RT_Ty1"/>
    <property type="match status" value="1"/>
</dbReference>
<feature type="compositionally biased region" description="Acidic residues" evidence="2">
    <location>
        <begin position="1407"/>
        <end position="1417"/>
    </location>
</feature>
<feature type="region of interest" description="Disordered" evidence="2">
    <location>
        <begin position="1355"/>
        <end position="1591"/>
    </location>
</feature>
<feature type="compositionally biased region" description="Acidic residues" evidence="2">
    <location>
        <begin position="1475"/>
        <end position="1517"/>
    </location>
</feature>
<dbReference type="InterPro" id="IPR054722">
    <property type="entry name" value="PolX-like_BBD"/>
</dbReference>
<feature type="compositionally biased region" description="Acidic residues" evidence="2">
    <location>
        <begin position="1386"/>
        <end position="1400"/>
    </location>
</feature>
<feature type="coiled-coil region" evidence="1">
    <location>
        <begin position="2318"/>
        <end position="2345"/>
    </location>
</feature>
<dbReference type="Pfam" id="PF25597">
    <property type="entry name" value="SH3_retrovirus"/>
    <property type="match status" value="1"/>
</dbReference>
<feature type="compositionally biased region" description="Basic and acidic residues" evidence="2">
    <location>
        <begin position="3012"/>
        <end position="3022"/>
    </location>
</feature>
<dbReference type="Gene3D" id="3.30.420.10">
    <property type="entry name" value="Ribonuclease H-like superfamily/Ribonuclease H"/>
    <property type="match status" value="1"/>
</dbReference>
<feature type="transmembrane region" description="Helical" evidence="3">
    <location>
        <begin position="2862"/>
        <end position="2882"/>
    </location>
</feature>
<sequence>MIEKQNDPKMAEKKVITKPIDYAVLNQLLKDFETHFVPQTELSAEQAFWSRYSVQPAERNLSASTTIVEVPKELPKVSLVNSSLKKLKFHLTSFDMVVKERTTTTAITDGTWGFEHTKACFKDDIIPFVKALKELFNTFDQFLIDELSEVQQVFKQMKQAVKQHYVEKNKFQNKMKNVLKENDRLLTQALSVDIVNIVMHYHVRSACMNVDRNTLFPKESAPTFAKIFKINELQAQSQANDTVIMKVKEKLQSLSGDVKERKVKKEIEEIETLNIELDYRVTKLVAENEHLNLQEKILVITALKESLSKLKGKNVVNEAVPLHSIDPELLKINVAPLALKLRRTFTLVRNVCPLTRLATTTIAPPKEHIPIASNTDKPVITLVVQIVLWYLDSGCSKHMTGDRSQLINYVQKFLGTVKFENDHVAKIIGYGDYQIGNVTISRVFYVEGLGHNLFFVGQFCDSDLEVAFRQHTCFIRNLNGVDLLTGSRGNNLYTLSLQDMMASSPICLLSKASKTKSWLWHHRLSHLNFSAINHLARQGLARGLSKLKFKKDHLCSACAMGKIMKKSHKPKSKNTNQEKLYLLHMDLCGPMLVESVNRKKYILVIVDDYSRFTWVKFLRSKDEALDFIIKFLRMIQVRLKVSVCRNLQPKADIRIFIGYAPTKKAFRIYNMRTRRIVETIHVDFDELTAMAFEHRSSGPALHEMTPEKSVQDSCKNLLLQHLFVDHQAAQVIASIAKVIPQVQDDSTDSPSSTTVDQDAPSASKSHTTIEIQSSVIQQEVEEENLDIEVAHMGNDPLHGVPITEVTSAQSSSTESPHQIVKPDHQIQQHTSKWTKDHPLNNIIALQEELNEFERLEVWELVPRPDKVMVITLKWIYKVKLDELGGILKNKARLVARGYRQEEGIDFEESFAPIARLEAIRIFIAYAAHKNMVVYQMDVKTVFLNVDTPMVDKSKLDEDKEGKAVAPSHYRGMIGTLLYLTASRPDLQFAICMCARYQARPTEKHVLAVKRIFRYLRGTIHRGLWYPKDSSVALTTFVDADHAGCQDTRCSTSGSVQFLGERLISWSSKRQKSAAISSTEAKYIALSGCYVKSKESTLQLVYDVLRRCPFFNAFLVTADVSEIYMQEFWATTTVHYHSIRFKMNTKKHIIDLESFRDILHIRPRVPGQLFADPPFEEEILAFIHFLGHSAAIKTLTDVNINKLYQPWRSFPALINKCLTKKSSSYDNLRLSQAQILWGLYHKRNIDYAYMMWEDFVYQVKHKKQKKSNEMNSKAYKEYYAIATGEAAPKPKASVRRTRSSSDTSITPPTATTSPRPKASAKGKQTTKASKAKSLSALSEVAMTEAQQLKLVLKRSMKHTHISQPSGSGADEGTSFKPGVPNVPTDKSEEELSWNSTDDEGDDNKGKDDDGDEEDEGDDEKFSSNDLSLSSKQNIHDSKDTLEIAETTKKQMIEKTKDPECVKKKPSGSGADKGTGDDNEEKDDEEDEGDDGEEGNGDDDNDDDEDDDGEEGDDDDADQEVVRDDDKNDDEEGGGNEQESDEETREEESFDPIPQTPESSEDEGDGEVDQGLNIGEEERHVEEEDEDELYRHQESSLVSSQFVTSMLNLTLDVGMESIFETTSQIDVQTPTSVAPLPITTPTMTSSTIATTTQTSQAPTLPTTILSESDRLREEAQRENDEFLRTVDENIKKIIREQVKEQVKAQVSKILPRIEQAVNEQLKAKALVDAYESDKIILDTYGETVTLKRRHDDDEDKDKEPSVGPDRGSKRHREEEPVQTTSQMEEPSHLEFETGADDQPIVQSSQHPEWFSQPQKPPSSDKTLPAESARDVYSKRRIIAVTKLKIVGWHSYKHLDWITVQRDDDKLYKFKEGDYKRLRIQDIEDMLLLLVQGKLTNLTVEERFAFNEAYTAYSNPRGFIYQNKDKRNRLMRIDELHKFSDGTLTDVRTALDDRLKGIRMRYLPQTIWRKSDKDRAAAMIQAIDKRLKTRRIMMSLERGHGTNPRGGGAAGYGGVQNRVGNVNPGQARQMLLMQALENGVALDKEQLLFLAGGQETATDEDAPTAQTMFMANLSSANPVNDEAGPSYDSNILSEVAIGYKNPLCLTRAKQVQCALYNGYEIFKDNHVPAIVHNTKDTLEIAEITRRKMNDKMKDPECVTHKNLIKPVKRELHQLGSLKGKGVLKKPRNVMSRRKHDEIEWKNLLIENDNLIAECLSKEVFFVAMNSELNVARFTEMHVANTIVETRCLELEAELSNLRNKSRNDNHDELVNHFSNLEVNHLNLQLKYQNLKDNFRNNPPTPNKDTPDFDSVFVIGKMQASIQGKDNVIRQLKKQISHLQETRSDTDRTLKVRVVDSQITQLTEKVTVLQAQNDLFRAENDKIKQHHKELYDSIKITRAKHIEHVTALKTKNVNLKAQILDKVNSVRISLGRVFLLGLSSFAMATTCASRAAATPSVISYQMVASASVIAGVADTFDDKLGYLLWLFPESGVVDLTGDEDPSDEDKGTGIGEKNSMSKRCLVKSFQESGEMLLGEAEKEKERDVAILKTKRWNCGACKKLIGEGVILVVVVFDVIVRVVIVVASIGVVVVVMIIGIVVIVDGGVSHIIKLSFVIIVFGTMFGHKTANSWNLLTPGDPIGLFYSDRLSVCIPPRQGIIGQGISLGPVFLLGLLAFAMAATCGSRAAATPSVISCQMVASVIAGVADTFDDEHGYLLWLFPESGVVDLTGDEDPSDEDGGIGIGDLTGVLVSSGEISLKGNKSWESNIGDSDNTRDEGKIARKITVVILVRDKCPRRKEKERDVSILKTKRWNCGDCKKILGEVEGMRSIISMVSISLKGFLPSILLLVVIIVAVILVVVVIDVIVRVVIVVVSIWVVVVVMIIRIVVIVDGGVSHIIKLSFVIIGISLGPVFLLGLSAFAMAAACASRAATTPFVISCWMVASVIAGVADVDVLLGEVIILTRSDSLESSVDLTGHEDPSDEDKGTRIGDSTRVSVSLGEISLEGNKSWESNIGDSDNTRDGGKIAGEKTSMSKRYLVKSFEELGEMLPSEAEK</sequence>
<feature type="compositionally biased region" description="Acidic residues" evidence="2">
    <location>
        <begin position="1525"/>
        <end position="1548"/>
    </location>
</feature>
<keyword evidence="3" id="KW-0812">Transmembrane</keyword>
<dbReference type="InterPro" id="IPR025724">
    <property type="entry name" value="GAG-pre-integrase_dom"/>
</dbReference>
<dbReference type="InterPro" id="IPR012337">
    <property type="entry name" value="RNaseH-like_sf"/>
</dbReference>
<feature type="transmembrane region" description="Helical" evidence="3">
    <location>
        <begin position="2603"/>
        <end position="2622"/>
    </location>
</feature>
<feature type="region of interest" description="Disordered" evidence="2">
    <location>
        <begin position="1288"/>
        <end position="1336"/>
    </location>
</feature>
<feature type="domain" description="GAG-pre-integrase" evidence="5">
    <location>
        <begin position="491"/>
        <end position="562"/>
    </location>
</feature>
<feature type="compositionally biased region" description="Low complexity" evidence="2">
    <location>
        <begin position="1299"/>
        <end position="1336"/>
    </location>
</feature>
<feature type="coiled-coil region" evidence="1">
    <location>
        <begin position="1663"/>
        <end position="1690"/>
    </location>
</feature>
<keyword evidence="3" id="KW-0472">Membrane</keyword>
<accession>A0A6L2NLN7</accession>
<feature type="region of interest" description="Disordered" evidence="2">
    <location>
        <begin position="2965"/>
        <end position="2984"/>
    </location>
</feature>
<dbReference type="EMBL" id="BKCJ010009483">
    <property type="protein sequence ID" value="GEU87178.1"/>
    <property type="molecule type" value="Genomic_DNA"/>
</dbReference>
<evidence type="ECO:0000256" key="1">
    <source>
        <dbReference type="SAM" id="Coils"/>
    </source>
</evidence>
<feature type="transmembrane region" description="Helical" evidence="3">
    <location>
        <begin position="2652"/>
        <end position="2674"/>
    </location>
</feature>
<feature type="compositionally biased region" description="Basic and acidic residues" evidence="2">
    <location>
        <begin position="2969"/>
        <end position="2982"/>
    </location>
</feature>
<dbReference type="Pfam" id="PF07727">
    <property type="entry name" value="RVT_2"/>
    <property type="match status" value="1"/>
</dbReference>
<reference evidence="8" key="1">
    <citation type="journal article" date="2019" name="Sci. Rep.">
        <title>Draft genome of Tanacetum cinerariifolium, the natural source of mosquito coil.</title>
        <authorList>
            <person name="Yamashiro T."/>
            <person name="Shiraishi A."/>
            <person name="Satake H."/>
            <person name="Nakayama K."/>
        </authorList>
    </citation>
    <scope>NUCLEOTIDE SEQUENCE</scope>
</reference>
<feature type="transmembrane region" description="Helical" evidence="3">
    <location>
        <begin position="2894"/>
        <end position="2917"/>
    </location>
</feature>
<evidence type="ECO:0000259" key="7">
    <source>
        <dbReference type="Pfam" id="PF25597"/>
    </source>
</evidence>
<feature type="compositionally biased region" description="Basic and acidic residues" evidence="2">
    <location>
        <begin position="1432"/>
        <end position="1461"/>
    </location>
</feature>
<feature type="compositionally biased region" description="Polar residues" evidence="2">
    <location>
        <begin position="1802"/>
        <end position="1819"/>
    </location>
</feature>
<name>A0A6L2NLN7_TANCI</name>
<feature type="region of interest" description="Disordered" evidence="2">
    <location>
        <begin position="3002"/>
        <end position="3022"/>
    </location>
</feature>
<feature type="compositionally biased region" description="Acidic residues" evidence="2">
    <location>
        <begin position="1557"/>
        <end position="1566"/>
    </location>
</feature>
<feature type="transmembrane region" description="Helical" evidence="3">
    <location>
        <begin position="2929"/>
        <end position="2950"/>
    </location>
</feature>
<dbReference type="Pfam" id="PF22936">
    <property type="entry name" value="Pol_BBD"/>
    <property type="match status" value="1"/>
</dbReference>
<dbReference type="InterPro" id="IPR057670">
    <property type="entry name" value="SH3_retrovirus"/>
</dbReference>
<keyword evidence="1" id="KW-0175">Coiled coil</keyword>